<evidence type="ECO:0000313" key="1">
    <source>
        <dbReference type="EMBL" id="GBL46035.1"/>
    </source>
</evidence>
<dbReference type="Pfam" id="PF09941">
    <property type="entry name" value="DUF2173"/>
    <property type="match status" value="1"/>
</dbReference>
<organism evidence="1 2">
    <name type="scientific">Sulfuriferula multivorans</name>
    <dbReference type="NCBI Taxonomy" id="1559896"/>
    <lineage>
        <taxon>Bacteria</taxon>
        <taxon>Pseudomonadati</taxon>
        <taxon>Pseudomonadota</taxon>
        <taxon>Betaproteobacteria</taxon>
        <taxon>Nitrosomonadales</taxon>
        <taxon>Sulfuricellaceae</taxon>
        <taxon>Sulfuriferula</taxon>
    </lineage>
</organism>
<dbReference type="EMBL" id="BGOW01000015">
    <property type="protein sequence ID" value="GBL46035.1"/>
    <property type="molecule type" value="Genomic_DNA"/>
</dbReference>
<evidence type="ECO:0000313" key="2">
    <source>
        <dbReference type="Proteomes" id="UP000286806"/>
    </source>
</evidence>
<keyword evidence="2" id="KW-1185">Reference proteome</keyword>
<dbReference type="InterPro" id="IPR018685">
    <property type="entry name" value="DUF2173"/>
</dbReference>
<evidence type="ECO:0008006" key="3">
    <source>
        <dbReference type="Google" id="ProtNLM"/>
    </source>
</evidence>
<protein>
    <recommendedName>
        <fullName evidence="3">DUF2173 family protein</fullName>
    </recommendedName>
</protein>
<reference evidence="1 2" key="1">
    <citation type="journal article" date="2019" name="Front. Microbiol.">
        <title>Genomes of Neutrophilic Sulfur-Oxidizing Chemolithoautotrophs Representing 9 Proteobacterial Species From 8 Genera.</title>
        <authorList>
            <person name="Watanabe T."/>
            <person name="Kojima H."/>
            <person name="Umezawa K."/>
            <person name="Hori C."/>
            <person name="Takasuka T.E."/>
            <person name="Kato Y."/>
            <person name="Fukui M."/>
        </authorList>
    </citation>
    <scope>NUCLEOTIDE SEQUENCE [LARGE SCALE GENOMIC DNA]</scope>
    <source>
        <strain evidence="1 2">TTN</strain>
    </source>
</reference>
<proteinExistence type="predicted"/>
<gene>
    <name evidence="1" type="ORF">SFMTTN_1847</name>
</gene>
<dbReference type="Proteomes" id="UP000286806">
    <property type="component" value="Unassembled WGS sequence"/>
</dbReference>
<dbReference type="OrthoDB" id="8562534at2"/>
<dbReference type="AlphaFoldDB" id="A0A401JEI6"/>
<accession>A0A401JEI6</accession>
<sequence length="111" mass="12292">MSLKRILVLDGVIAVCRFQDDGTILEGEGVIPAEMQGRLAQFAQWYRRMVAGNTDLFSLFSQMRGWTPAKGWIVHGANMTVCNVANLVAMVDNREASLNEIMAALEHASHE</sequence>
<name>A0A401JEI6_9PROT</name>
<dbReference type="PIRSF" id="PIRSF006821">
    <property type="entry name" value="UCP006821"/>
    <property type="match status" value="1"/>
</dbReference>
<dbReference type="RefSeq" id="WP_124704830.1">
    <property type="nucleotide sequence ID" value="NZ_BGOW01000015.1"/>
</dbReference>
<comment type="caution">
    <text evidence="1">The sequence shown here is derived from an EMBL/GenBank/DDBJ whole genome shotgun (WGS) entry which is preliminary data.</text>
</comment>